<evidence type="ECO:0000259" key="6">
    <source>
        <dbReference type="PROSITE" id="PS51382"/>
    </source>
</evidence>
<proteinExistence type="predicted"/>
<evidence type="ECO:0000256" key="3">
    <source>
        <dbReference type="ARBA" id="ARBA00022833"/>
    </source>
</evidence>
<dbReference type="InterPro" id="IPR004331">
    <property type="entry name" value="SPX_dom"/>
</dbReference>
<evidence type="ECO:0000256" key="4">
    <source>
        <dbReference type="PROSITE-ProRule" id="PRU00175"/>
    </source>
</evidence>
<dbReference type="PROSITE" id="PS50089">
    <property type="entry name" value="ZF_RING_2"/>
    <property type="match status" value="1"/>
</dbReference>
<name>S8EGE9_FOMSC</name>
<dbReference type="PROSITE" id="PS51382">
    <property type="entry name" value="SPX"/>
    <property type="match status" value="1"/>
</dbReference>
<keyword evidence="1" id="KW-0479">Metal-binding</keyword>
<dbReference type="SUPFAM" id="SSF57850">
    <property type="entry name" value="RING/U-box"/>
    <property type="match status" value="1"/>
</dbReference>
<keyword evidence="2 4" id="KW-0863">Zinc-finger</keyword>
<evidence type="ECO:0000256" key="1">
    <source>
        <dbReference type="ARBA" id="ARBA00022723"/>
    </source>
</evidence>
<evidence type="ECO:0008006" key="9">
    <source>
        <dbReference type="Google" id="ProtNLM"/>
    </source>
</evidence>
<dbReference type="STRING" id="743788.S8EGE9"/>
<feature type="domain" description="SPX" evidence="6">
    <location>
        <begin position="1"/>
        <end position="361"/>
    </location>
</feature>
<dbReference type="PANTHER" id="PTHR23327:SF51">
    <property type="entry name" value="TRANSCRIPTIONAL REGULATOR OF YEAST FORM ADHERENCE 3"/>
    <property type="match status" value="1"/>
</dbReference>
<protein>
    <recommendedName>
        <fullName evidence="9">RING-type domain-containing protein</fullName>
    </recommendedName>
</protein>
<keyword evidence="3" id="KW-0862">Zinc</keyword>
<dbReference type="Pfam" id="PF00097">
    <property type="entry name" value="zf-C3HC4"/>
    <property type="match status" value="1"/>
</dbReference>
<evidence type="ECO:0000313" key="8">
    <source>
        <dbReference type="Proteomes" id="UP000015241"/>
    </source>
</evidence>
<evidence type="ECO:0000313" key="7">
    <source>
        <dbReference type="EMBL" id="EPT02259.1"/>
    </source>
</evidence>
<accession>S8EGE9</accession>
<dbReference type="InterPro" id="IPR013083">
    <property type="entry name" value="Znf_RING/FYVE/PHD"/>
</dbReference>
<evidence type="ECO:0000256" key="2">
    <source>
        <dbReference type="ARBA" id="ARBA00022771"/>
    </source>
</evidence>
<feature type="domain" description="RING-type" evidence="5">
    <location>
        <begin position="422"/>
        <end position="461"/>
    </location>
</feature>
<reference evidence="7 8" key="1">
    <citation type="journal article" date="2012" name="Science">
        <title>The Paleozoic origin of enzymatic lignin decomposition reconstructed from 31 fungal genomes.</title>
        <authorList>
            <person name="Floudas D."/>
            <person name="Binder M."/>
            <person name="Riley R."/>
            <person name="Barry K."/>
            <person name="Blanchette R.A."/>
            <person name="Henrissat B."/>
            <person name="Martinez A.T."/>
            <person name="Otillar R."/>
            <person name="Spatafora J.W."/>
            <person name="Yadav J.S."/>
            <person name="Aerts A."/>
            <person name="Benoit I."/>
            <person name="Boyd A."/>
            <person name="Carlson A."/>
            <person name="Copeland A."/>
            <person name="Coutinho P.M."/>
            <person name="de Vries R.P."/>
            <person name="Ferreira P."/>
            <person name="Findley K."/>
            <person name="Foster B."/>
            <person name="Gaskell J."/>
            <person name="Glotzer D."/>
            <person name="Gorecki P."/>
            <person name="Heitman J."/>
            <person name="Hesse C."/>
            <person name="Hori C."/>
            <person name="Igarashi K."/>
            <person name="Jurgens J.A."/>
            <person name="Kallen N."/>
            <person name="Kersten P."/>
            <person name="Kohler A."/>
            <person name="Kuees U."/>
            <person name="Kumar T.K.A."/>
            <person name="Kuo A."/>
            <person name="LaButti K."/>
            <person name="Larrondo L.F."/>
            <person name="Lindquist E."/>
            <person name="Ling A."/>
            <person name="Lombard V."/>
            <person name="Lucas S."/>
            <person name="Lundell T."/>
            <person name="Martin R."/>
            <person name="McLaughlin D.J."/>
            <person name="Morgenstern I."/>
            <person name="Morin E."/>
            <person name="Murat C."/>
            <person name="Nagy L.G."/>
            <person name="Nolan M."/>
            <person name="Ohm R.A."/>
            <person name="Patyshakuliyeva A."/>
            <person name="Rokas A."/>
            <person name="Ruiz-Duenas F.J."/>
            <person name="Sabat G."/>
            <person name="Salamov A."/>
            <person name="Samejima M."/>
            <person name="Schmutz J."/>
            <person name="Slot J.C."/>
            <person name="St John F."/>
            <person name="Stenlid J."/>
            <person name="Sun H."/>
            <person name="Sun S."/>
            <person name="Syed K."/>
            <person name="Tsang A."/>
            <person name="Wiebenga A."/>
            <person name="Young D."/>
            <person name="Pisabarro A."/>
            <person name="Eastwood D.C."/>
            <person name="Martin F."/>
            <person name="Cullen D."/>
            <person name="Grigoriev I.V."/>
            <person name="Hibbett D.S."/>
        </authorList>
    </citation>
    <scope>NUCLEOTIDE SEQUENCE</scope>
    <source>
        <strain evidence="8">FP-58527</strain>
    </source>
</reference>
<dbReference type="Proteomes" id="UP000015241">
    <property type="component" value="Unassembled WGS sequence"/>
</dbReference>
<dbReference type="OrthoDB" id="5588846at2759"/>
<dbReference type="Gene3D" id="3.30.40.10">
    <property type="entry name" value="Zinc/RING finger domain, C3HC4 (zinc finger)"/>
    <property type="match status" value="1"/>
</dbReference>
<dbReference type="InterPro" id="IPR017907">
    <property type="entry name" value="Znf_RING_CS"/>
</dbReference>
<gene>
    <name evidence="7" type="ORF">FOMPIDRAFT_1047961</name>
</gene>
<sequence length="518" mass="57477">MHFSKTYQQLLLTLPPELRDSAIEYRKLKKLINQVVTELTSLGLAPEILHDVLQPCSAELTAHRTIKVNEQEVEVIYELSSVEDHIEPRLRLRIESHGQQDGIHSALPAGTSTKDECLQAGDDSTSIVTEDPVPGNGGEDVNVSVLVSPGAVEMAGSFHPQTETQDVVIPLASDSAFYQLLTHALQVLSSRLTAVRLDFESKLHDLSRTISNAARPMSATSTFRAHSAHHTNASVIDVQTPSHIPFSSHKSDLYAWREVFQLYMDAEIFESHAEASRGERPIEDAEARMSHFLSQLAERGLASGRRFTAKESRDALRTFLSLNAFILDLRKFQHATAEATRKILKKHAKRTALPLPPTLASPFMIPEDVTPRTFSIVLPSAGEPGGAAALVPRSTVSLSHLLGQALGETILPIIPHIDDYACLICTNIAFKPIRLSCRHLFCVRCLVKMQKRGQGHCPMCRANTVLSANRSNVDWAMLNFMADWFPIEAKKKLRQNEREVAEEELEELGIDNPNCIVM</sequence>
<dbReference type="EMBL" id="KE504136">
    <property type="protein sequence ID" value="EPT02259.1"/>
    <property type="molecule type" value="Genomic_DNA"/>
</dbReference>
<evidence type="ECO:0000259" key="5">
    <source>
        <dbReference type="PROSITE" id="PS50089"/>
    </source>
</evidence>
<dbReference type="eggNOG" id="KOG4159">
    <property type="taxonomic scope" value="Eukaryota"/>
</dbReference>
<dbReference type="InParanoid" id="S8EGE9"/>
<dbReference type="GO" id="GO:0008270">
    <property type="term" value="F:zinc ion binding"/>
    <property type="evidence" value="ECO:0007669"/>
    <property type="project" value="UniProtKB-KW"/>
</dbReference>
<keyword evidence="8" id="KW-1185">Reference proteome</keyword>
<dbReference type="InterPro" id="IPR018957">
    <property type="entry name" value="Znf_C3HC4_RING-type"/>
</dbReference>
<dbReference type="PANTHER" id="PTHR23327">
    <property type="entry name" value="RING FINGER PROTEIN 127"/>
    <property type="match status" value="1"/>
</dbReference>
<dbReference type="PROSITE" id="PS00518">
    <property type="entry name" value="ZF_RING_1"/>
    <property type="match status" value="1"/>
</dbReference>
<dbReference type="Pfam" id="PF03105">
    <property type="entry name" value="SPX"/>
    <property type="match status" value="1"/>
</dbReference>
<dbReference type="HOGENOM" id="CLU_017137_2_1_1"/>
<organism evidence="7 8">
    <name type="scientific">Fomitopsis schrenkii</name>
    <name type="common">Brown rot fungus</name>
    <dbReference type="NCBI Taxonomy" id="2126942"/>
    <lineage>
        <taxon>Eukaryota</taxon>
        <taxon>Fungi</taxon>
        <taxon>Dikarya</taxon>
        <taxon>Basidiomycota</taxon>
        <taxon>Agaricomycotina</taxon>
        <taxon>Agaricomycetes</taxon>
        <taxon>Polyporales</taxon>
        <taxon>Fomitopsis</taxon>
    </lineage>
</organism>
<dbReference type="AlphaFoldDB" id="S8EGE9"/>
<dbReference type="SMART" id="SM00184">
    <property type="entry name" value="RING"/>
    <property type="match status" value="1"/>
</dbReference>
<dbReference type="InterPro" id="IPR001841">
    <property type="entry name" value="Znf_RING"/>
</dbReference>